<reference evidence="2 3" key="1">
    <citation type="journal article" date="2016" name="Genome Announc.">
        <title>Draft Whole-Genome Sequence of Trichoderma gamsii T6085, a Promising Biocontrol Agent of Fusarium Head Blight on Wheat.</title>
        <authorList>
            <person name="Baroncelli R."/>
            <person name="Zapparata A."/>
            <person name="Piaggeschi G."/>
            <person name="Sarrocco S."/>
            <person name="Vannacci G."/>
        </authorList>
    </citation>
    <scope>NUCLEOTIDE SEQUENCE [LARGE SCALE GENOMIC DNA]</scope>
    <source>
        <strain evidence="2 3">T6085</strain>
    </source>
</reference>
<comment type="caution">
    <text evidence="2">The sequence shown here is derived from an EMBL/GenBank/DDBJ whole genome shotgun (WGS) entry which is preliminary data.</text>
</comment>
<dbReference type="RefSeq" id="XP_024405942.1">
    <property type="nucleotide sequence ID" value="XM_024549357.1"/>
</dbReference>
<dbReference type="PANTHER" id="PTHR35910">
    <property type="entry name" value="2EXR DOMAIN-CONTAINING PROTEIN"/>
    <property type="match status" value="1"/>
</dbReference>
<feature type="domain" description="2EXR" evidence="1">
    <location>
        <begin position="7"/>
        <end position="124"/>
    </location>
</feature>
<gene>
    <name evidence="2" type="ORF">TGAM01_v204145</name>
</gene>
<sequence>MESITEFPLFRHLPPEIRIKIWKFVPQPTRVIGLLPPVSTWYQQYSQDMPRDSDGRELSPDEHAYDYRYVVQPQRHAIFSLLHVNREARAVWLSQFFQPPRQSQIEELNIQFGTPFINYDTDIFTIYDGWPLDGLENGIATGSRVVDGFIGLERSRIRNIAVCEFPRLIERVTSAISINTLPNLEVFTILSMGPCVFSPFKPKLVRDGLGLIVLKGYEMLVADVQRTSCEIHHLSTDIVRSHSFFNHARVFHPGSSLYPLQGHQNHLRSWLWHEMQAKNLDKAAGQIAGLWWSWLGYMLDNEDEGEEKTCPLTLDGCGEEGHSKREMRE</sequence>
<evidence type="ECO:0000313" key="2">
    <source>
        <dbReference type="EMBL" id="PON27196.1"/>
    </source>
</evidence>
<dbReference type="EMBL" id="JPDN02000011">
    <property type="protein sequence ID" value="PON27196.1"/>
    <property type="molecule type" value="Genomic_DNA"/>
</dbReference>
<organism evidence="2 3">
    <name type="scientific">Trichoderma gamsii</name>
    <dbReference type="NCBI Taxonomy" id="398673"/>
    <lineage>
        <taxon>Eukaryota</taxon>
        <taxon>Fungi</taxon>
        <taxon>Dikarya</taxon>
        <taxon>Ascomycota</taxon>
        <taxon>Pezizomycotina</taxon>
        <taxon>Sordariomycetes</taxon>
        <taxon>Hypocreomycetidae</taxon>
        <taxon>Hypocreales</taxon>
        <taxon>Hypocreaceae</taxon>
        <taxon>Trichoderma</taxon>
    </lineage>
</organism>
<proteinExistence type="predicted"/>
<dbReference type="AlphaFoldDB" id="A0A2P4ZSD5"/>
<dbReference type="Pfam" id="PF20150">
    <property type="entry name" value="2EXR"/>
    <property type="match status" value="1"/>
</dbReference>
<accession>A0A2P4ZSD5</accession>
<name>A0A2P4ZSD5_9HYPO</name>
<dbReference type="Proteomes" id="UP000054821">
    <property type="component" value="Unassembled WGS sequence"/>
</dbReference>
<keyword evidence="3" id="KW-1185">Reference proteome</keyword>
<evidence type="ECO:0000259" key="1">
    <source>
        <dbReference type="Pfam" id="PF20150"/>
    </source>
</evidence>
<evidence type="ECO:0000313" key="3">
    <source>
        <dbReference type="Proteomes" id="UP000054821"/>
    </source>
</evidence>
<dbReference type="PANTHER" id="PTHR35910:SF6">
    <property type="entry name" value="2EXR DOMAIN-CONTAINING PROTEIN"/>
    <property type="match status" value="1"/>
</dbReference>
<dbReference type="InterPro" id="IPR045518">
    <property type="entry name" value="2EXR"/>
</dbReference>
<dbReference type="GeneID" id="29980782"/>
<protein>
    <recommendedName>
        <fullName evidence="1">2EXR domain-containing protein</fullName>
    </recommendedName>
</protein>